<dbReference type="Proteomes" id="UP000727407">
    <property type="component" value="Unassembled WGS sequence"/>
</dbReference>
<feature type="compositionally biased region" description="Low complexity" evidence="1">
    <location>
        <begin position="23"/>
        <end position="39"/>
    </location>
</feature>
<feature type="compositionally biased region" description="Polar residues" evidence="1">
    <location>
        <begin position="63"/>
        <end position="95"/>
    </location>
</feature>
<organism evidence="2 3">
    <name type="scientific">Clarias magur</name>
    <name type="common">Asian catfish</name>
    <name type="synonym">Macropteronotus magur</name>
    <dbReference type="NCBI Taxonomy" id="1594786"/>
    <lineage>
        <taxon>Eukaryota</taxon>
        <taxon>Metazoa</taxon>
        <taxon>Chordata</taxon>
        <taxon>Craniata</taxon>
        <taxon>Vertebrata</taxon>
        <taxon>Euteleostomi</taxon>
        <taxon>Actinopterygii</taxon>
        <taxon>Neopterygii</taxon>
        <taxon>Teleostei</taxon>
        <taxon>Ostariophysi</taxon>
        <taxon>Siluriformes</taxon>
        <taxon>Clariidae</taxon>
        <taxon>Clarias</taxon>
    </lineage>
</organism>
<accession>A0A8J4TSI3</accession>
<comment type="caution">
    <text evidence="2">The sequence shown here is derived from an EMBL/GenBank/DDBJ whole genome shotgun (WGS) entry which is preliminary data.</text>
</comment>
<evidence type="ECO:0000313" key="2">
    <source>
        <dbReference type="EMBL" id="KAF5895438.1"/>
    </source>
</evidence>
<name>A0A8J4TSI3_CLAMG</name>
<dbReference type="EMBL" id="QNUK01000323">
    <property type="protein sequence ID" value="KAF5895438.1"/>
    <property type="molecule type" value="Genomic_DNA"/>
</dbReference>
<dbReference type="AlphaFoldDB" id="A0A8J4TSI3"/>
<evidence type="ECO:0000313" key="3">
    <source>
        <dbReference type="Proteomes" id="UP000727407"/>
    </source>
</evidence>
<feature type="non-terminal residue" evidence="2">
    <location>
        <position position="1"/>
    </location>
</feature>
<gene>
    <name evidence="2" type="primary">ccdc88c</name>
    <name evidence="2" type="ORF">DAT39_014850</name>
</gene>
<protein>
    <submittedName>
        <fullName evidence="2">Protein Daple-like isoform X1</fullName>
    </submittedName>
</protein>
<evidence type="ECO:0000256" key="1">
    <source>
        <dbReference type="SAM" id="MobiDB-lite"/>
    </source>
</evidence>
<feature type="region of interest" description="Disordered" evidence="1">
    <location>
        <begin position="1"/>
        <end position="122"/>
    </location>
</feature>
<dbReference type="OrthoDB" id="10254988at2759"/>
<proteinExistence type="predicted"/>
<keyword evidence="3" id="KW-1185">Reference proteome</keyword>
<reference evidence="2" key="1">
    <citation type="submission" date="2020-07" db="EMBL/GenBank/DDBJ databases">
        <title>Clarias magur genome sequencing, assembly and annotation.</title>
        <authorList>
            <person name="Kushwaha B."/>
            <person name="Kumar R."/>
            <person name="Das P."/>
            <person name="Joshi C.G."/>
            <person name="Kumar D."/>
            <person name="Nagpure N.S."/>
            <person name="Pandey M."/>
            <person name="Agarwal S."/>
            <person name="Srivastava S."/>
            <person name="Singh M."/>
            <person name="Sahoo L."/>
            <person name="Jayasankar P."/>
            <person name="Meher P.K."/>
            <person name="Koringa P.G."/>
            <person name="Iquebal M.A."/>
            <person name="Das S.P."/>
            <person name="Bit A."/>
            <person name="Patnaik S."/>
            <person name="Patel N."/>
            <person name="Shah T.M."/>
            <person name="Hinsu A."/>
            <person name="Jena J.K."/>
        </authorList>
    </citation>
    <scope>NUCLEOTIDE SEQUENCE</scope>
    <source>
        <strain evidence="2">CIFAMagur01</strain>
        <tissue evidence="2">Testis</tissue>
    </source>
</reference>
<sequence length="122" mass="12812">MHSLDAGFGSGGHGNAGLRPRSGDYSRNTSSSSSPVNSKDSLERLQKRSASLSSDDVVGLSHESPTISQSSLLPRSSTLSYEATPQSRSTPQSTCPRPGSPGSEMVTLEEFLEESNTLSPPT</sequence>